<dbReference type="EMBL" id="JAUMIS010000001">
    <property type="protein sequence ID" value="MDO3720525.1"/>
    <property type="molecule type" value="Genomic_DNA"/>
</dbReference>
<keyword evidence="2" id="KW-0479">Metal-binding</keyword>
<comment type="caution">
    <text evidence="6">The sequence shown here is derived from an EMBL/GenBank/DDBJ whole genome shotgun (WGS) entry which is preliminary data.</text>
</comment>
<dbReference type="PROSITE" id="PS51891">
    <property type="entry name" value="CENP_V_GFA"/>
    <property type="match status" value="1"/>
</dbReference>
<dbReference type="PANTHER" id="PTHR33337:SF30">
    <property type="entry name" value="DUF636 DOMAIN PROTEIN (AFU_ORTHOLOGUE AFUA_1G03180)"/>
    <property type="match status" value="1"/>
</dbReference>
<dbReference type="PANTHER" id="PTHR33337">
    <property type="entry name" value="GFA DOMAIN-CONTAINING PROTEIN"/>
    <property type="match status" value="1"/>
</dbReference>
<name>A0ABT8VX74_9GAMM</name>
<gene>
    <name evidence="6" type="ORF">QVZ43_02255</name>
</gene>
<dbReference type="InterPro" id="IPR011057">
    <property type="entry name" value="Mss4-like_sf"/>
</dbReference>
<dbReference type="RefSeq" id="WP_302908706.1">
    <property type="nucleotide sequence ID" value="NZ_JAUMIS010000001.1"/>
</dbReference>
<dbReference type="Pfam" id="PF04828">
    <property type="entry name" value="GFA"/>
    <property type="match status" value="1"/>
</dbReference>
<evidence type="ECO:0000259" key="5">
    <source>
        <dbReference type="PROSITE" id="PS51891"/>
    </source>
</evidence>
<dbReference type="Gene3D" id="3.90.1590.10">
    <property type="entry name" value="glutathione-dependent formaldehyde- activating enzyme (gfa)"/>
    <property type="match status" value="1"/>
</dbReference>
<protein>
    <submittedName>
        <fullName evidence="6">GFA family protein</fullName>
    </submittedName>
</protein>
<proteinExistence type="inferred from homology"/>
<evidence type="ECO:0000313" key="7">
    <source>
        <dbReference type="Proteomes" id="UP001168640"/>
    </source>
</evidence>
<keyword evidence="7" id="KW-1185">Reference proteome</keyword>
<dbReference type="Proteomes" id="UP001168640">
    <property type="component" value="Unassembled WGS sequence"/>
</dbReference>
<keyword evidence="4" id="KW-0456">Lyase</keyword>
<feature type="domain" description="CENP-V/GFA" evidence="5">
    <location>
        <begin position="4"/>
        <end position="121"/>
    </location>
</feature>
<evidence type="ECO:0000256" key="1">
    <source>
        <dbReference type="ARBA" id="ARBA00005495"/>
    </source>
</evidence>
<sequence>MKNISGRCLCGSVAYQGSVEPVFSGNCHCTDCRKLSGNGHLSLLVVPNDQVRVEGQVKQHSVTADSGATVSNYFCVDCGSQVYKTGELMPDMTFIVASTLDDPEVFTPEISLYASRAVSWDLPHSSTVVFETMPASET</sequence>
<organism evidence="6 7">
    <name type="scientific">Marinobacter suaedae</name>
    <dbReference type="NCBI Taxonomy" id="3057675"/>
    <lineage>
        <taxon>Bacteria</taxon>
        <taxon>Pseudomonadati</taxon>
        <taxon>Pseudomonadota</taxon>
        <taxon>Gammaproteobacteria</taxon>
        <taxon>Pseudomonadales</taxon>
        <taxon>Marinobacteraceae</taxon>
        <taxon>Marinobacter</taxon>
    </lineage>
</organism>
<evidence type="ECO:0000256" key="4">
    <source>
        <dbReference type="ARBA" id="ARBA00023239"/>
    </source>
</evidence>
<evidence type="ECO:0000313" key="6">
    <source>
        <dbReference type="EMBL" id="MDO3720525.1"/>
    </source>
</evidence>
<accession>A0ABT8VX74</accession>
<dbReference type="SUPFAM" id="SSF51316">
    <property type="entry name" value="Mss4-like"/>
    <property type="match status" value="1"/>
</dbReference>
<comment type="similarity">
    <text evidence="1">Belongs to the Gfa family.</text>
</comment>
<evidence type="ECO:0000256" key="3">
    <source>
        <dbReference type="ARBA" id="ARBA00022833"/>
    </source>
</evidence>
<evidence type="ECO:0000256" key="2">
    <source>
        <dbReference type="ARBA" id="ARBA00022723"/>
    </source>
</evidence>
<reference evidence="6" key="1">
    <citation type="submission" date="2023-07" db="EMBL/GenBank/DDBJ databases">
        <title>Marinobacter sp. chi1 genome sequencing and assembly.</title>
        <authorList>
            <person name="Park S."/>
        </authorList>
    </citation>
    <scope>NUCLEOTIDE SEQUENCE</scope>
    <source>
        <strain evidence="6">Chi1</strain>
    </source>
</reference>
<keyword evidence="3" id="KW-0862">Zinc</keyword>
<dbReference type="InterPro" id="IPR006913">
    <property type="entry name" value="CENP-V/GFA"/>
</dbReference>